<dbReference type="EMBL" id="JBHTHM010000240">
    <property type="protein sequence ID" value="MFD0783835.1"/>
    <property type="molecule type" value="Genomic_DNA"/>
</dbReference>
<reference evidence="2" key="1">
    <citation type="journal article" date="2019" name="Int. J. Syst. Evol. Microbiol.">
        <title>The Global Catalogue of Microorganisms (GCM) 10K type strain sequencing project: providing services to taxonomists for standard genome sequencing and annotation.</title>
        <authorList>
            <consortium name="The Broad Institute Genomics Platform"/>
            <consortium name="The Broad Institute Genome Sequencing Center for Infectious Disease"/>
            <person name="Wu L."/>
            <person name="Ma J."/>
        </authorList>
    </citation>
    <scope>NUCLEOTIDE SEQUENCE [LARGE SCALE GENOMIC DNA]</scope>
    <source>
        <strain evidence="2">JCM 32148</strain>
    </source>
</reference>
<proteinExistence type="predicted"/>
<evidence type="ECO:0000313" key="2">
    <source>
        <dbReference type="Proteomes" id="UP001597053"/>
    </source>
</evidence>
<comment type="caution">
    <text evidence="1">The sequence shown here is derived from an EMBL/GenBank/DDBJ whole genome shotgun (WGS) entry which is preliminary data.</text>
</comment>
<sequence>MDGAKPAIGAHLWSPSVDRTVVPIFGIGVDQRSEDRPTGGRMAVRAIDLGKIVFILILPGGNG</sequence>
<name>A0ABW2ZYV6_9ACTN</name>
<gene>
    <name evidence="1" type="ORF">ACFQZ8_07895</name>
</gene>
<dbReference type="Proteomes" id="UP001597053">
    <property type="component" value="Unassembled WGS sequence"/>
</dbReference>
<organism evidence="1 2">
    <name type="scientific">Micromonospora azadirachtae</name>
    <dbReference type="NCBI Taxonomy" id="1970735"/>
    <lineage>
        <taxon>Bacteria</taxon>
        <taxon>Bacillati</taxon>
        <taxon>Actinomycetota</taxon>
        <taxon>Actinomycetes</taxon>
        <taxon>Micromonosporales</taxon>
        <taxon>Micromonosporaceae</taxon>
        <taxon>Micromonospora</taxon>
    </lineage>
</organism>
<evidence type="ECO:0000313" key="1">
    <source>
        <dbReference type="EMBL" id="MFD0783835.1"/>
    </source>
</evidence>
<keyword evidence="2" id="KW-1185">Reference proteome</keyword>
<accession>A0ABW2ZYV6</accession>
<protein>
    <submittedName>
        <fullName evidence="1">Uncharacterized protein</fullName>
    </submittedName>
</protein>